<proteinExistence type="predicted"/>
<evidence type="ECO:0000256" key="1">
    <source>
        <dbReference type="SAM" id="MobiDB-lite"/>
    </source>
</evidence>
<feature type="region of interest" description="Disordered" evidence="1">
    <location>
        <begin position="41"/>
        <end position="99"/>
    </location>
</feature>
<feature type="compositionally biased region" description="Low complexity" evidence="1">
    <location>
        <begin position="46"/>
        <end position="78"/>
    </location>
</feature>
<dbReference type="EMBL" id="PDUG01000005">
    <property type="protein sequence ID" value="PIC23585.1"/>
    <property type="molecule type" value="Genomic_DNA"/>
</dbReference>
<evidence type="ECO:0000313" key="3">
    <source>
        <dbReference type="Proteomes" id="UP000230233"/>
    </source>
</evidence>
<name>A0A2G5T873_9PELO</name>
<dbReference type="Proteomes" id="UP000230233">
    <property type="component" value="Chromosome V"/>
</dbReference>
<evidence type="ECO:0000313" key="2">
    <source>
        <dbReference type="EMBL" id="PIC23585.1"/>
    </source>
</evidence>
<reference evidence="3" key="1">
    <citation type="submission" date="2017-10" db="EMBL/GenBank/DDBJ databases">
        <title>Rapid genome shrinkage in a self-fertile nematode reveals novel sperm competition proteins.</title>
        <authorList>
            <person name="Yin D."/>
            <person name="Schwarz E.M."/>
            <person name="Thomas C.G."/>
            <person name="Felde R.L."/>
            <person name="Korf I.F."/>
            <person name="Cutter A.D."/>
            <person name="Schartner C.M."/>
            <person name="Ralston E.J."/>
            <person name="Meyer B.J."/>
            <person name="Haag E.S."/>
        </authorList>
    </citation>
    <scope>NUCLEOTIDE SEQUENCE [LARGE SCALE GENOMIC DNA]</scope>
    <source>
        <strain evidence="3">JU1422</strain>
    </source>
</reference>
<sequence>MRFPRKIPWISTIRKFPTVAFQNPPPESAIIDSSQVFDPEKWLSIPEDSTPTSSESPSEFLTTSSESLESPESTSTSDVIENEKKKTSGASEDAEENRADGHAPIKWALSVLMQSLQKSSKMTTSLSDIDVTLFNFHSTRFAERLLNRNVSSVVMVESSHVFSKNAKKFASKLPNVSAYRADIYTLMGVGRKKTAQFPTKLMFADYQKDAAPEDQNIRPWTLEPPESDEQRLRRPHLLAVLPTVTIQKTIVDSLIQHALLHHSGHDTNTVFRFGETNLMTFLSAGILSQFICSSDDRLGFLSHQHRRHSALFQKLFDLKILGSGDSNPCGFKSTSFHPQLPANKRVTHEKKLGELNLNISLQYPVQISPKSHVAIYGKSISGMGRVLVDYGCFLTQIGRQPNAKNVEQVVRTLWPESSIPSDLLGDHKIGQLPLDHLESIFHHIQEELSTTQIAHSYCNELKIKRVV</sequence>
<gene>
    <name evidence="2" type="primary">Cni-C50E3.5</name>
    <name evidence="2" type="synonym">Cnig_chr_V.g17240</name>
    <name evidence="2" type="ORF">B9Z55_017240</name>
</gene>
<keyword evidence="3" id="KW-1185">Reference proteome</keyword>
<dbReference type="OrthoDB" id="5844431at2759"/>
<organism evidence="2 3">
    <name type="scientific">Caenorhabditis nigoni</name>
    <dbReference type="NCBI Taxonomy" id="1611254"/>
    <lineage>
        <taxon>Eukaryota</taxon>
        <taxon>Metazoa</taxon>
        <taxon>Ecdysozoa</taxon>
        <taxon>Nematoda</taxon>
        <taxon>Chromadorea</taxon>
        <taxon>Rhabditida</taxon>
        <taxon>Rhabditina</taxon>
        <taxon>Rhabditomorpha</taxon>
        <taxon>Rhabditoidea</taxon>
        <taxon>Rhabditidae</taxon>
        <taxon>Peloderinae</taxon>
        <taxon>Caenorhabditis</taxon>
    </lineage>
</organism>
<dbReference type="STRING" id="1611254.A0A2G5T873"/>
<accession>A0A2G5T873</accession>
<dbReference type="AlphaFoldDB" id="A0A2G5T873"/>
<comment type="caution">
    <text evidence="2">The sequence shown here is derived from an EMBL/GenBank/DDBJ whole genome shotgun (WGS) entry which is preliminary data.</text>
</comment>
<protein>
    <submittedName>
        <fullName evidence="2">Uncharacterized protein</fullName>
    </submittedName>
</protein>